<dbReference type="OrthoDB" id="886795at2"/>
<dbReference type="AlphaFoldDB" id="A0A1I6BMJ7"/>
<organism evidence="1 2">
    <name type="scientific">Hymenobacter arizonensis</name>
    <name type="common">Siccationidurans arizonensis</name>
    <dbReference type="NCBI Taxonomy" id="1227077"/>
    <lineage>
        <taxon>Bacteria</taxon>
        <taxon>Pseudomonadati</taxon>
        <taxon>Bacteroidota</taxon>
        <taxon>Cytophagia</taxon>
        <taxon>Cytophagales</taxon>
        <taxon>Hymenobacteraceae</taxon>
        <taxon>Hymenobacter</taxon>
    </lineage>
</organism>
<accession>A0A1I6BMJ7</accession>
<dbReference type="Proteomes" id="UP000199029">
    <property type="component" value="Unassembled WGS sequence"/>
</dbReference>
<gene>
    <name evidence="1" type="ORF">SAMN04515668_4745</name>
</gene>
<name>A0A1I6BMJ7_HYMAR</name>
<evidence type="ECO:0000313" key="2">
    <source>
        <dbReference type="Proteomes" id="UP000199029"/>
    </source>
</evidence>
<dbReference type="RefSeq" id="WP_092678782.1">
    <property type="nucleotide sequence ID" value="NZ_FOXS01000010.1"/>
</dbReference>
<proteinExistence type="predicted"/>
<dbReference type="EMBL" id="FOXS01000010">
    <property type="protein sequence ID" value="SFQ82145.1"/>
    <property type="molecule type" value="Genomic_DNA"/>
</dbReference>
<evidence type="ECO:0000313" key="1">
    <source>
        <dbReference type="EMBL" id="SFQ82145.1"/>
    </source>
</evidence>
<keyword evidence="2" id="KW-1185">Reference proteome</keyword>
<protein>
    <submittedName>
        <fullName evidence="1">Uncharacterized protein</fullName>
    </submittedName>
</protein>
<reference evidence="2" key="1">
    <citation type="submission" date="2016-10" db="EMBL/GenBank/DDBJ databases">
        <authorList>
            <person name="Varghese N."/>
            <person name="Submissions S."/>
        </authorList>
    </citation>
    <scope>NUCLEOTIDE SEQUENCE [LARGE SCALE GENOMIC DNA]</scope>
    <source>
        <strain evidence="2">OR362-8,ATCC BAA-1266,JCM 13504</strain>
    </source>
</reference>
<sequence length="90" mass="10471">MTLTQFNALPEDRQFALVYATGTYVARRWQEVHEAVLLYHLPDGFFVELTYDTDANEVQYLFAFEAGSEDDRLEDYAMFVQLPGWLPEAL</sequence>